<feature type="compositionally biased region" description="Low complexity" evidence="5">
    <location>
        <begin position="371"/>
        <end position="383"/>
    </location>
</feature>
<evidence type="ECO:0000313" key="9">
    <source>
        <dbReference type="Proteomes" id="UP000193560"/>
    </source>
</evidence>
<evidence type="ECO:0000256" key="3">
    <source>
        <dbReference type="PROSITE-ProRule" id="PRU00283"/>
    </source>
</evidence>
<dbReference type="InterPro" id="IPR036961">
    <property type="entry name" value="Kinesin_motor_dom_sf"/>
</dbReference>
<evidence type="ECO:0000256" key="1">
    <source>
        <dbReference type="ARBA" id="ARBA00023054"/>
    </source>
</evidence>
<dbReference type="InterPro" id="IPR027417">
    <property type="entry name" value="P-loop_NTPase"/>
</dbReference>
<comment type="similarity">
    <text evidence="3">Belongs to the TRAFAC class myosin-kinesin ATPase superfamily. Kinesin family.</text>
</comment>
<keyword evidence="2 3" id="KW-0505">Motor protein</keyword>
<dbReference type="PRINTS" id="PR00380">
    <property type="entry name" value="KINESINHEAVY"/>
</dbReference>
<dbReference type="InterPro" id="IPR001752">
    <property type="entry name" value="Kinesin_motor_dom"/>
</dbReference>
<feature type="region of interest" description="Disordered" evidence="5">
    <location>
        <begin position="59"/>
        <end position="119"/>
    </location>
</feature>
<feature type="coiled-coil region" evidence="4">
    <location>
        <begin position="607"/>
        <end position="641"/>
    </location>
</feature>
<keyword evidence="9" id="KW-1185">Reference proteome</keyword>
<keyword evidence="6" id="KW-0732">Signal</keyword>
<organism evidence="8 9">
    <name type="scientific">Absidia repens</name>
    <dbReference type="NCBI Taxonomy" id="90262"/>
    <lineage>
        <taxon>Eukaryota</taxon>
        <taxon>Fungi</taxon>
        <taxon>Fungi incertae sedis</taxon>
        <taxon>Mucoromycota</taxon>
        <taxon>Mucoromycotina</taxon>
        <taxon>Mucoromycetes</taxon>
        <taxon>Mucorales</taxon>
        <taxon>Cunninghamellaceae</taxon>
        <taxon>Absidia</taxon>
    </lineage>
</organism>
<feature type="region of interest" description="Disordered" evidence="5">
    <location>
        <begin position="363"/>
        <end position="383"/>
    </location>
</feature>
<keyword evidence="1 4" id="KW-0175">Coiled coil</keyword>
<dbReference type="GO" id="GO:0007018">
    <property type="term" value="P:microtubule-based movement"/>
    <property type="evidence" value="ECO:0007669"/>
    <property type="project" value="InterPro"/>
</dbReference>
<evidence type="ECO:0000313" key="8">
    <source>
        <dbReference type="EMBL" id="ORZ14009.1"/>
    </source>
</evidence>
<dbReference type="PANTHER" id="PTHR47968">
    <property type="entry name" value="CENTROMERE PROTEIN E"/>
    <property type="match status" value="1"/>
</dbReference>
<proteinExistence type="inferred from homology"/>
<dbReference type="InterPro" id="IPR027640">
    <property type="entry name" value="Kinesin-like_fam"/>
</dbReference>
<dbReference type="EMBL" id="MCGE01000015">
    <property type="protein sequence ID" value="ORZ14009.1"/>
    <property type="molecule type" value="Genomic_DNA"/>
</dbReference>
<reference evidence="8 9" key="1">
    <citation type="submission" date="2016-07" db="EMBL/GenBank/DDBJ databases">
        <title>Pervasive Adenine N6-methylation of Active Genes in Fungi.</title>
        <authorList>
            <consortium name="DOE Joint Genome Institute"/>
            <person name="Mondo S.J."/>
            <person name="Dannebaum R.O."/>
            <person name="Kuo R.C."/>
            <person name="Labutti K."/>
            <person name="Haridas S."/>
            <person name="Kuo A."/>
            <person name="Salamov A."/>
            <person name="Ahrendt S.R."/>
            <person name="Lipzen A."/>
            <person name="Sullivan W."/>
            <person name="Andreopoulos W.B."/>
            <person name="Clum A."/>
            <person name="Lindquist E."/>
            <person name="Daum C."/>
            <person name="Ramamoorthy G.K."/>
            <person name="Gryganskyi A."/>
            <person name="Culley D."/>
            <person name="Magnuson J.K."/>
            <person name="James T.Y."/>
            <person name="O'Malley M.A."/>
            <person name="Stajich J.E."/>
            <person name="Spatafora J.W."/>
            <person name="Visel A."/>
            <person name="Grigoriev I.V."/>
        </authorList>
    </citation>
    <scope>NUCLEOTIDE SEQUENCE [LARGE SCALE GENOMIC DNA]</scope>
    <source>
        <strain evidence="8 9">NRRL 1336</strain>
    </source>
</reference>
<feature type="binding site" evidence="3">
    <location>
        <begin position="230"/>
        <end position="237"/>
    </location>
    <ligand>
        <name>ATP</name>
        <dbReference type="ChEBI" id="CHEBI:30616"/>
    </ligand>
</feature>
<evidence type="ECO:0000259" key="7">
    <source>
        <dbReference type="PROSITE" id="PS50067"/>
    </source>
</evidence>
<dbReference type="PANTHER" id="PTHR47968:SF75">
    <property type="entry name" value="CENTROMERE-ASSOCIATED PROTEIN E"/>
    <property type="match status" value="1"/>
</dbReference>
<dbReference type="PROSITE" id="PS50067">
    <property type="entry name" value="KINESIN_MOTOR_2"/>
    <property type="match status" value="1"/>
</dbReference>
<evidence type="ECO:0000256" key="5">
    <source>
        <dbReference type="SAM" id="MobiDB-lite"/>
    </source>
</evidence>
<name>A0A1X2ICI6_9FUNG</name>
<dbReference type="SUPFAM" id="SSF52540">
    <property type="entry name" value="P-loop containing nucleoside triphosphate hydrolases"/>
    <property type="match status" value="1"/>
</dbReference>
<evidence type="ECO:0000256" key="6">
    <source>
        <dbReference type="SAM" id="SignalP"/>
    </source>
</evidence>
<dbReference type="Proteomes" id="UP000193560">
    <property type="component" value="Unassembled WGS sequence"/>
</dbReference>
<dbReference type="Gene3D" id="3.40.850.10">
    <property type="entry name" value="Kinesin motor domain"/>
    <property type="match status" value="1"/>
</dbReference>
<dbReference type="GO" id="GO:0008017">
    <property type="term" value="F:microtubule binding"/>
    <property type="evidence" value="ECO:0007669"/>
    <property type="project" value="InterPro"/>
</dbReference>
<feature type="chain" id="PRO_5013004766" evidence="6">
    <location>
        <begin position="30"/>
        <end position="672"/>
    </location>
</feature>
<accession>A0A1X2ICI6</accession>
<dbReference type="Pfam" id="PF00225">
    <property type="entry name" value="Kinesin"/>
    <property type="match status" value="1"/>
</dbReference>
<evidence type="ECO:0000256" key="2">
    <source>
        <dbReference type="ARBA" id="ARBA00023175"/>
    </source>
</evidence>
<gene>
    <name evidence="8" type="ORF">BCR42DRAFT_417843</name>
</gene>
<feature type="compositionally biased region" description="Low complexity" evidence="5">
    <location>
        <begin position="97"/>
        <end position="119"/>
    </location>
</feature>
<comment type="caution">
    <text evidence="8">The sequence shown here is derived from an EMBL/GenBank/DDBJ whole genome shotgun (WGS) entry which is preliminary data.</text>
</comment>
<feature type="compositionally biased region" description="Low complexity" evidence="5">
    <location>
        <begin position="59"/>
        <end position="74"/>
    </location>
</feature>
<dbReference type="SMART" id="SM00129">
    <property type="entry name" value="KISc"/>
    <property type="match status" value="1"/>
</dbReference>
<dbReference type="GO" id="GO:0005524">
    <property type="term" value="F:ATP binding"/>
    <property type="evidence" value="ECO:0007669"/>
    <property type="project" value="UniProtKB-UniRule"/>
</dbReference>
<evidence type="ECO:0000256" key="4">
    <source>
        <dbReference type="SAM" id="Coils"/>
    </source>
</evidence>
<feature type="domain" description="Kinesin motor" evidence="7">
    <location>
        <begin position="146"/>
        <end position="504"/>
    </location>
</feature>
<keyword evidence="3" id="KW-0067">ATP-binding</keyword>
<dbReference type="AlphaFoldDB" id="A0A1X2ICI6"/>
<sequence length="672" mass="75450">MPNFSFSFFFFIFYTPFLSVSFFTPLSDAFEMTLASSSSSSLKPFQQIDSRSLSTSLLPRPSQLALPQPSSSTLMSQVQRRRPSHIPQLKPSFSNNSSGSKTVLTTTTSSQSSRSTSTSLLALPHSSAIPGTHSSPLKMVGQQQVNARVLVHCLGTQLLVDDSGAVVNIQRQHQQQQQQQQQHSVNSKGKRFVFDHALHEKKSIQDIMPALYSLLRQSLYGYHGTILNYGPSGCGKSSVRQVLGSRNETGVIFRSLETLFDMMYKEIGTEFILRASYYEIYQDTLYDLLCPSNSNIDVHQTKKRSTFIAPLTEEIITSPTDVLRIIHKGQANLYLCPDKHSYQESHVIFQLVIESYKCSDHPKKSNMPGASLSSTSTSSNSSNAAKRVTISHLMFVDLAEGSTPPPTSSTADLQNHSLRRRHNRKDTGLAAFESRVIQLTGKDQRYTPVDIKKNVLTQLLESSLTGRTNLLSICTINDKNHPYEYLKFSHRLRKLLVSPITNEENETHSVLLRHRRDRIKLKHKLKQLSMECGQHADHSQLIRAALTRQLTYNEEQVIVNEKYNSGEPSPSTSSSSSSLSSLLAVASIAKAMTDKMEGFQAYDWSLINELSNEKNRLEEQHQALSHQLALIEQQLTTVEQQKSVLDNINFLQDELKVAKTELQVTKLLVRKA</sequence>
<protein>
    <submittedName>
        <fullName evidence="8">Kinesin motor domain-domain-containing protein</fullName>
    </submittedName>
</protein>
<dbReference type="GO" id="GO:0003777">
    <property type="term" value="F:microtubule motor activity"/>
    <property type="evidence" value="ECO:0007669"/>
    <property type="project" value="InterPro"/>
</dbReference>
<dbReference type="OrthoDB" id="2284932at2759"/>
<dbReference type="STRING" id="90262.A0A1X2ICI6"/>
<keyword evidence="3" id="KW-0547">Nucleotide-binding</keyword>
<feature type="signal peptide" evidence="6">
    <location>
        <begin position="1"/>
        <end position="29"/>
    </location>
</feature>